<dbReference type="PIRSF" id="PIRSF001338">
    <property type="entry name" value="AIR_carboxylase"/>
    <property type="match status" value="1"/>
</dbReference>
<dbReference type="EMBL" id="BARV01003636">
    <property type="protein sequence ID" value="GAI09693.1"/>
    <property type="molecule type" value="Genomic_DNA"/>
</dbReference>
<comment type="caution">
    <text evidence="4">The sequence shown here is derived from an EMBL/GenBank/DDBJ whole genome shotgun (WGS) entry which is preliminary data.</text>
</comment>
<dbReference type="SUPFAM" id="SSF52255">
    <property type="entry name" value="N5-CAIR mutase (phosphoribosylaminoimidazole carboxylase, PurE)"/>
    <property type="match status" value="1"/>
</dbReference>
<sequence length="160" mass="18130">MSQKVVILFGSKVDVDFAKPLRRMLKEFGINFDQRITSAHKTPKKVLEILREYEKREDELVYITVAGRSNALSGVVDANTKYPVIACPPCSEKLSIDIYSSLRMPRGVAPLVLLEPEAAALAAAKILALNNEKLSKKIAKYQRRMKEKIEDDNKTLRRQK</sequence>
<dbReference type="SMART" id="SM01001">
    <property type="entry name" value="AIRC"/>
    <property type="match status" value="1"/>
</dbReference>
<accession>X1KSK3</accession>
<organism evidence="4">
    <name type="scientific">marine sediment metagenome</name>
    <dbReference type="NCBI Taxonomy" id="412755"/>
    <lineage>
        <taxon>unclassified sequences</taxon>
        <taxon>metagenomes</taxon>
        <taxon>ecological metagenomes</taxon>
    </lineage>
</organism>
<evidence type="ECO:0000256" key="1">
    <source>
        <dbReference type="ARBA" id="ARBA00022755"/>
    </source>
</evidence>
<evidence type="ECO:0000256" key="2">
    <source>
        <dbReference type="SAM" id="Coils"/>
    </source>
</evidence>
<protein>
    <recommendedName>
        <fullName evidence="3">PurE domain-containing protein</fullName>
    </recommendedName>
</protein>
<reference evidence="4" key="1">
    <citation type="journal article" date="2014" name="Front. Microbiol.">
        <title>High frequency of phylogenetically diverse reductive dehalogenase-homologous genes in deep subseafloor sedimentary metagenomes.</title>
        <authorList>
            <person name="Kawai M."/>
            <person name="Futagami T."/>
            <person name="Toyoda A."/>
            <person name="Takaki Y."/>
            <person name="Nishi S."/>
            <person name="Hori S."/>
            <person name="Arai W."/>
            <person name="Tsubouchi T."/>
            <person name="Morono Y."/>
            <person name="Uchiyama I."/>
            <person name="Ito T."/>
            <person name="Fujiyama A."/>
            <person name="Inagaki F."/>
            <person name="Takami H."/>
        </authorList>
    </citation>
    <scope>NUCLEOTIDE SEQUENCE</scope>
    <source>
        <strain evidence="4">Expedition CK06-06</strain>
    </source>
</reference>
<gene>
    <name evidence="4" type="ORF">S06H3_08571</name>
</gene>
<evidence type="ECO:0000259" key="3">
    <source>
        <dbReference type="SMART" id="SM01001"/>
    </source>
</evidence>
<dbReference type="PANTHER" id="PTHR23046:SF2">
    <property type="entry name" value="PHOSPHORIBOSYLAMINOIMIDAZOLE CARBOXYLASE"/>
    <property type="match status" value="1"/>
</dbReference>
<feature type="coiled-coil region" evidence="2">
    <location>
        <begin position="124"/>
        <end position="151"/>
    </location>
</feature>
<dbReference type="AlphaFoldDB" id="X1KSK3"/>
<dbReference type="GO" id="GO:0006189">
    <property type="term" value="P:'de novo' IMP biosynthetic process"/>
    <property type="evidence" value="ECO:0007669"/>
    <property type="project" value="InterPro"/>
</dbReference>
<proteinExistence type="predicted"/>
<dbReference type="InterPro" id="IPR000031">
    <property type="entry name" value="PurE_dom"/>
</dbReference>
<keyword evidence="2" id="KW-0175">Coiled coil</keyword>
<dbReference type="InterPro" id="IPR024694">
    <property type="entry name" value="PurE_prokaryotes"/>
</dbReference>
<name>X1KSK3_9ZZZZ</name>
<feature type="domain" description="PurE" evidence="3">
    <location>
        <begin position="3"/>
        <end position="149"/>
    </location>
</feature>
<dbReference type="Gene3D" id="3.40.50.1970">
    <property type="match status" value="1"/>
</dbReference>
<dbReference type="PANTHER" id="PTHR23046">
    <property type="entry name" value="PHOSPHORIBOSYLAMINOIMIDAZOLE CARBOXYLASE CATALYTIC SUBUNIT"/>
    <property type="match status" value="1"/>
</dbReference>
<evidence type="ECO:0000313" key="4">
    <source>
        <dbReference type="EMBL" id="GAI09693.1"/>
    </source>
</evidence>
<dbReference type="Pfam" id="PF00731">
    <property type="entry name" value="AIRC"/>
    <property type="match status" value="1"/>
</dbReference>
<keyword evidence="1" id="KW-0658">Purine biosynthesis</keyword>